<dbReference type="GO" id="GO:0008360">
    <property type="term" value="P:regulation of cell shape"/>
    <property type="evidence" value="ECO:0007669"/>
    <property type="project" value="UniProtKB-KW"/>
</dbReference>
<dbReference type="InterPro" id="IPR050396">
    <property type="entry name" value="Glycosyltr_51/Transpeptidase"/>
</dbReference>
<comment type="similarity">
    <text evidence="4">In the C-terminal section; belongs to the transpeptidase family.</text>
</comment>
<evidence type="ECO:0000256" key="4">
    <source>
        <dbReference type="ARBA" id="ARBA00007090"/>
    </source>
</evidence>
<evidence type="ECO:0000259" key="28">
    <source>
        <dbReference type="Pfam" id="PF00912"/>
    </source>
</evidence>
<comment type="caution">
    <text evidence="29">The sequence shown here is derived from an EMBL/GenBank/DDBJ whole genome shotgun (WGS) entry which is preliminary data.</text>
</comment>
<evidence type="ECO:0000259" key="27">
    <source>
        <dbReference type="Pfam" id="PF00905"/>
    </source>
</evidence>
<dbReference type="Pfam" id="PF00912">
    <property type="entry name" value="Transgly"/>
    <property type="match status" value="1"/>
</dbReference>
<dbReference type="EC" id="2.4.99.28" evidence="23"/>
<protein>
    <recommendedName>
        <fullName evidence="7">Penicillin-binding protein 1A</fullName>
        <ecNumber evidence="23">2.4.99.28</ecNumber>
        <ecNumber evidence="6">3.4.16.4</ecNumber>
    </recommendedName>
</protein>
<keyword evidence="10" id="KW-0328">Glycosyltransferase</keyword>
<dbReference type="EMBL" id="DWVY01000049">
    <property type="protein sequence ID" value="HJC75162.1"/>
    <property type="molecule type" value="Genomic_DNA"/>
</dbReference>
<evidence type="ECO:0000256" key="8">
    <source>
        <dbReference type="ARBA" id="ARBA00022645"/>
    </source>
</evidence>
<evidence type="ECO:0000256" key="22">
    <source>
        <dbReference type="ARBA" id="ARBA00034000"/>
    </source>
</evidence>
<evidence type="ECO:0000256" key="16">
    <source>
        <dbReference type="ARBA" id="ARBA00022984"/>
    </source>
</evidence>
<evidence type="ECO:0000256" key="6">
    <source>
        <dbReference type="ARBA" id="ARBA00012448"/>
    </source>
</evidence>
<keyword evidence="17" id="KW-1133">Transmembrane helix</keyword>
<proteinExistence type="inferred from homology"/>
<keyword evidence="12" id="KW-0812">Transmembrane</keyword>
<dbReference type="GO" id="GO:0071555">
    <property type="term" value="P:cell wall organization"/>
    <property type="evidence" value="ECO:0007669"/>
    <property type="project" value="UniProtKB-KW"/>
</dbReference>
<evidence type="ECO:0000256" key="26">
    <source>
        <dbReference type="SAM" id="MobiDB-lite"/>
    </source>
</evidence>
<feature type="compositionally biased region" description="Basic residues" evidence="26">
    <location>
        <begin position="7"/>
        <end position="20"/>
    </location>
</feature>
<gene>
    <name evidence="29" type="ORF">H9697_09510</name>
</gene>
<organism evidence="29 30">
    <name type="scientific">Candidatus Mediterraneibacter faecavium</name>
    <dbReference type="NCBI Taxonomy" id="2838668"/>
    <lineage>
        <taxon>Bacteria</taxon>
        <taxon>Bacillati</taxon>
        <taxon>Bacillota</taxon>
        <taxon>Clostridia</taxon>
        <taxon>Lachnospirales</taxon>
        <taxon>Lachnospiraceae</taxon>
        <taxon>Mediterraneibacter</taxon>
    </lineage>
</organism>
<evidence type="ECO:0000256" key="21">
    <source>
        <dbReference type="ARBA" id="ARBA00023316"/>
    </source>
</evidence>
<sequence length="882" mass="95188">MNYGKRNLSRRKKSISSKKRMKKKRVGVRFFKALVICILLLGVICLIGGAVFAKKIIDNTPAVSADDILPQGYTTNITDQSGNVLETLKDSDSNRVYKTYEEITANSEYLPHAFVAIEDERFYEHNGIDLQGIIRAGIVGITNGFHFTEGASTLTQQLIKNNVFPNFVNEETFFDRVERKLQEQYLALQIEKEMSKEEILEAYMNTINLGQGCLGVQTASTRYFNKDAADLTLSECAVIAAITQNPTIYDPVTNPDKNATRREKVLGNMLDQGYIDQTEYDEAMADPVYDRILETAAVTEDTTPYSYFTDALIEDVVQDLMDEKGYTETQAYNLIYSGGLTIKSTQDTSIQAICDDVVSDESYYPATEYGLEYAMTIHRADGSAENYSKENLRTFISENYDSENPLVFSSEDEALQMIEAYKSTLNINTEAGDTVDERYTITLQPQVSFVVMDQYTGQVKAIVGGRGEKSGNLTFNRATDDPQQPGSVFKILSTYAPGLNEGKITLATTKVDEPYKYESGQNVPNSYSGYRGTMTVRDAIKISCNTIAVQTLTDDVGLRTGYDYLKDNFDFSTIVEDDIAQATALGGITKGVYNLELTAAFASLANSGTYTEPILYTEILDHDGNVLIDNSAPTTHEAVKDSTAYLLTSAMEDVVDSGTGYGAGLSNMATAGKTGSTDDYVDRWFVGYTPYYTAGIWGGYDANKSMSGYGSWHLSIWNAIMERIHQDLEYKDFEVPTSVVQKSICTETGLLAVSGCPARTDYFAKDTLPTESCPGHVREEAPDRDDENTDEPADGNHTDDANTGTGNNTGGGGNTGTGGETGGGGNTGTGGETGGGGNTGGETGGGGNTGTGGETGGGGDTGTGGETGGGGDTGTGGETPAQ</sequence>
<comment type="catalytic activity">
    <reaction evidence="24">
        <text>[GlcNAc-(1-&gt;4)-Mur2Ac(oyl-L-Ala-gamma-D-Glu-L-Lys-D-Ala-D-Ala)](n)-di-trans,octa-cis-undecaprenyl diphosphate + beta-D-GlcNAc-(1-&gt;4)-Mur2Ac(oyl-L-Ala-gamma-D-Glu-L-Lys-D-Ala-D-Ala)-di-trans,octa-cis-undecaprenyl diphosphate = [GlcNAc-(1-&gt;4)-Mur2Ac(oyl-L-Ala-gamma-D-Glu-L-Lys-D-Ala-D-Ala)](n+1)-di-trans,octa-cis-undecaprenyl diphosphate + di-trans,octa-cis-undecaprenyl diphosphate + H(+)</text>
        <dbReference type="Rhea" id="RHEA:23708"/>
        <dbReference type="Rhea" id="RHEA-COMP:9602"/>
        <dbReference type="Rhea" id="RHEA-COMP:9603"/>
        <dbReference type="ChEBI" id="CHEBI:15378"/>
        <dbReference type="ChEBI" id="CHEBI:58405"/>
        <dbReference type="ChEBI" id="CHEBI:60033"/>
        <dbReference type="ChEBI" id="CHEBI:78435"/>
        <dbReference type="EC" id="2.4.99.28"/>
    </reaction>
</comment>
<keyword evidence="15" id="KW-0735">Signal-anchor</keyword>
<evidence type="ECO:0000256" key="10">
    <source>
        <dbReference type="ARBA" id="ARBA00022676"/>
    </source>
</evidence>
<feature type="domain" description="Penicillin-binding protein transpeptidase" evidence="27">
    <location>
        <begin position="448"/>
        <end position="691"/>
    </location>
</feature>
<dbReference type="PANTHER" id="PTHR32282:SF33">
    <property type="entry name" value="PEPTIDOGLYCAN GLYCOSYLTRANSFERASE"/>
    <property type="match status" value="1"/>
</dbReference>
<dbReference type="SUPFAM" id="SSF56601">
    <property type="entry name" value="beta-lactamase/transpeptidase-like"/>
    <property type="match status" value="1"/>
</dbReference>
<evidence type="ECO:0000256" key="12">
    <source>
        <dbReference type="ARBA" id="ARBA00022692"/>
    </source>
</evidence>
<comment type="pathway">
    <text evidence="25">Glycan biosynthesis.</text>
</comment>
<evidence type="ECO:0000256" key="2">
    <source>
        <dbReference type="ARBA" id="ARBA00004401"/>
    </source>
</evidence>
<comment type="function">
    <text evidence="1">Cell wall formation. Synthesis of cross-linked peptidoglycan from the lipid intermediates. The enzyme has a penicillin-insensitive transglycosylase N-terminal domain (formation of linear glycan strands) and a penicillin-sensitive transpeptidase C-terminal domain (cross-linking of the peptide subunits).</text>
</comment>
<reference evidence="29" key="2">
    <citation type="submission" date="2021-04" db="EMBL/GenBank/DDBJ databases">
        <authorList>
            <person name="Gilroy R."/>
        </authorList>
    </citation>
    <scope>NUCLEOTIDE SEQUENCE</scope>
    <source>
        <strain evidence="29">CHK196-7946</strain>
    </source>
</reference>
<evidence type="ECO:0000256" key="14">
    <source>
        <dbReference type="ARBA" id="ARBA00022960"/>
    </source>
</evidence>
<comment type="subcellular location">
    <subcellularLocation>
        <location evidence="2">Cell membrane</location>
        <topology evidence="2">Single-pass type II membrane protein</topology>
    </subcellularLocation>
</comment>
<evidence type="ECO:0000256" key="20">
    <source>
        <dbReference type="ARBA" id="ARBA00023268"/>
    </source>
</evidence>
<evidence type="ECO:0000256" key="5">
    <source>
        <dbReference type="ARBA" id="ARBA00007739"/>
    </source>
</evidence>
<evidence type="ECO:0000256" key="19">
    <source>
        <dbReference type="ARBA" id="ARBA00023251"/>
    </source>
</evidence>
<dbReference type="GO" id="GO:0008658">
    <property type="term" value="F:penicillin binding"/>
    <property type="evidence" value="ECO:0007669"/>
    <property type="project" value="InterPro"/>
</dbReference>
<name>A0A9D2TNP9_9FIRM</name>
<accession>A0A9D2TNP9</accession>
<evidence type="ECO:0000256" key="1">
    <source>
        <dbReference type="ARBA" id="ARBA00002624"/>
    </source>
</evidence>
<evidence type="ECO:0000256" key="24">
    <source>
        <dbReference type="ARBA" id="ARBA00049902"/>
    </source>
</evidence>
<dbReference type="PANTHER" id="PTHR32282">
    <property type="entry name" value="BINDING PROTEIN TRANSPEPTIDASE, PUTATIVE-RELATED"/>
    <property type="match status" value="1"/>
</dbReference>
<dbReference type="EC" id="3.4.16.4" evidence="6"/>
<feature type="domain" description="Glycosyl transferase family 51" evidence="28">
    <location>
        <begin position="82"/>
        <end position="269"/>
    </location>
</feature>
<dbReference type="InterPro" id="IPR001264">
    <property type="entry name" value="Glyco_trans_51"/>
</dbReference>
<evidence type="ECO:0000313" key="29">
    <source>
        <dbReference type="EMBL" id="HJC75162.1"/>
    </source>
</evidence>
<keyword evidence="13" id="KW-0378">Hydrolase</keyword>
<dbReference type="Gene3D" id="1.10.3810.10">
    <property type="entry name" value="Biosynthetic peptidoglycan transglycosylase-like"/>
    <property type="match status" value="1"/>
</dbReference>
<dbReference type="Proteomes" id="UP000823902">
    <property type="component" value="Unassembled WGS sequence"/>
</dbReference>
<evidence type="ECO:0000313" key="30">
    <source>
        <dbReference type="Proteomes" id="UP000823902"/>
    </source>
</evidence>
<dbReference type="InterPro" id="IPR036950">
    <property type="entry name" value="PBP_transglycosylase"/>
</dbReference>
<dbReference type="GO" id="GO:0006508">
    <property type="term" value="P:proteolysis"/>
    <property type="evidence" value="ECO:0007669"/>
    <property type="project" value="UniProtKB-KW"/>
</dbReference>
<evidence type="ECO:0000256" key="18">
    <source>
        <dbReference type="ARBA" id="ARBA00023136"/>
    </source>
</evidence>
<comment type="catalytic activity">
    <reaction evidence="22">
        <text>Preferential cleavage: (Ac)2-L-Lys-D-Ala-|-D-Ala. Also transpeptidation of peptidyl-alanyl moieties that are N-acyl substituents of D-alanine.</text>
        <dbReference type="EC" id="3.4.16.4"/>
    </reaction>
</comment>
<evidence type="ECO:0000256" key="15">
    <source>
        <dbReference type="ARBA" id="ARBA00022968"/>
    </source>
</evidence>
<keyword evidence="9" id="KW-0645">Protease</keyword>
<evidence type="ECO:0000256" key="7">
    <source>
        <dbReference type="ARBA" id="ARBA00018638"/>
    </source>
</evidence>
<feature type="region of interest" description="Disordered" evidence="26">
    <location>
        <begin position="1"/>
        <end position="20"/>
    </location>
</feature>
<dbReference type="Pfam" id="PF00905">
    <property type="entry name" value="Transpeptidase"/>
    <property type="match status" value="1"/>
</dbReference>
<keyword evidence="8" id="KW-0121">Carboxypeptidase</keyword>
<dbReference type="GO" id="GO:0009002">
    <property type="term" value="F:serine-type D-Ala-D-Ala carboxypeptidase activity"/>
    <property type="evidence" value="ECO:0007669"/>
    <property type="project" value="UniProtKB-EC"/>
</dbReference>
<evidence type="ECO:0000256" key="11">
    <source>
        <dbReference type="ARBA" id="ARBA00022679"/>
    </source>
</evidence>
<dbReference type="InterPro" id="IPR001460">
    <property type="entry name" value="PCN-bd_Tpept"/>
</dbReference>
<keyword evidence="20" id="KW-0511">Multifunctional enzyme</keyword>
<keyword evidence="11" id="KW-0808">Transferase</keyword>
<keyword evidence="14" id="KW-0133">Cell shape</keyword>
<dbReference type="GO" id="GO:0005886">
    <property type="term" value="C:plasma membrane"/>
    <property type="evidence" value="ECO:0007669"/>
    <property type="project" value="UniProtKB-SubCell"/>
</dbReference>
<evidence type="ECO:0000256" key="3">
    <source>
        <dbReference type="ARBA" id="ARBA00004752"/>
    </source>
</evidence>
<dbReference type="AlphaFoldDB" id="A0A9D2TNP9"/>
<dbReference type="GO" id="GO:0046677">
    <property type="term" value="P:response to antibiotic"/>
    <property type="evidence" value="ECO:0007669"/>
    <property type="project" value="UniProtKB-KW"/>
</dbReference>
<dbReference type="GO" id="GO:0009252">
    <property type="term" value="P:peptidoglycan biosynthetic process"/>
    <property type="evidence" value="ECO:0007669"/>
    <property type="project" value="UniProtKB-KW"/>
</dbReference>
<evidence type="ECO:0000256" key="13">
    <source>
        <dbReference type="ARBA" id="ARBA00022801"/>
    </source>
</evidence>
<dbReference type="InterPro" id="IPR023346">
    <property type="entry name" value="Lysozyme-like_dom_sf"/>
</dbReference>
<comment type="pathway">
    <text evidence="3">Cell wall biogenesis; peptidoglycan biosynthesis.</text>
</comment>
<dbReference type="SUPFAM" id="SSF53955">
    <property type="entry name" value="Lysozyme-like"/>
    <property type="match status" value="1"/>
</dbReference>
<keyword evidence="18" id="KW-0472">Membrane</keyword>
<evidence type="ECO:0000256" key="23">
    <source>
        <dbReference type="ARBA" id="ARBA00044770"/>
    </source>
</evidence>
<keyword evidence="21" id="KW-0961">Cell wall biogenesis/degradation</keyword>
<dbReference type="FunFam" id="1.10.3810.10:FF:000001">
    <property type="entry name" value="Penicillin-binding protein 1A"/>
    <property type="match status" value="1"/>
</dbReference>
<evidence type="ECO:0000256" key="25">
    <source>
        <dbReference type="ARBA" id="ARBA00060592"/>
    </source>
</evidence>
<keyword evidence="19" id="KW-0046">Antibiotic resistance</keyword>
<evidence type="ECO:0000256" key="17">
    <source>
        <dbReference type="ARBA" id="ARBA00022989"/>
    </source>
</evidence>
<evidence type="ECO:0000256" key="9">
    <source>
        <dbReference type="ARBA" id="ARBA00022670"/>
    </source>
</evidence>
<dbReference type="GO" id="GO:0008955">
    <property type="term" value="F:peptidoglycan glycosyltransferase activity"/>
    <property type="evidence" value="ECO:0007669"/>
    <property type="project" value="UniProtKB-EC"/>
</dbReference>
<keyword evidence="16" id="KW-0573">Peptidoglycan synthesis</keyword>
<reference evidence="29" key="1">
    <citation type="journal article" date="2021" name="PeerJ">
        <title>Extensive microbial diversity within the chicken gut microbiome revealed by metagenomics and culture.</title>
        <authorList>
            <person name="Gilroy R."/>
            <person name="Ravi A."/>
            <person name="Getino M."/>
            <person name="Pursley I."/>
            <person name="Horton D.L."/>
            <person name="Alikhan N.F."/>
            <person name="Baker D."/>
            <person name="Gharbi K."/>
            <person name="Hall N."/>
            <person name="Watson M."/>
            <person name="Adriaenssens E.M."/>
            <person name="Foster-Nyarko E."/>
            <person name="Jarju S."/>
            <person name="Secka A."/>
            <person name="Antonio M."/>
            <person name="Oren A."/>
            <person name="Chaudhuri R.R."/>
            <person name="La Ragione R."/>
            <person name="Hildebrand F."/>
            <person name="Pallen M.J."/>
        </authorList>
    </citation>
    <scope>NUCLEOTIDE SEQUENCE</scope>
    <source>
        <strain evidence="29">CHK196-7946</strain>
    </source>
</reference>
<feature type="compositionally biased region" description="Gly residues" evidence="26">
    <location>
        <begin position="807"/>
        <end position="882"/>
    </location>
</feature>
<dbReference type="Gene3D" id="3.40.710.10">
    <property type="entry name" value="DD-peptidase/beta-lactamase superfamily"/>
    <property type="match status" value="1"/>
</dbReference>
<feature type="region of interest" description="Disordered" evidence="26">
    <location>
        <begin position="765"/>
        <end position="882"/>
    </location>
</feature>
<feature type="compositionally biased region" description="Acidic residues" evidence="26">
    <location>
        <begin position="782"/>
        <end position="793"/>
    </location>
</feature>
<comment type="similarity">
    <text evidence="5">In the N-terminal section; belongs to the glycosyltransferase 51 family.</text>
</comment>
<dbReference type="InterPro" id="IPR012338">
    <property type="entry name" value="Beta-lactam/transpept-like"/>
</dbReference>